<reference evidence="8" key="1">
    <citation type="submission" date="2011-03" db="EMBL/GenBank/DDBJ databases">
        <authorList>
            <person name="Voget S."/>
            <person name="Streit W.R."/>
            <person name="Jaeger K.E."/>
            <person name="Daniel R."/>
        </authorList>
    </citation>
    <scope>NUCLEOTIDE SEQUENCE [LARGE SCALE GENOMIC DNA]</scope>
    <source>
        <strain evidence="8">PG1</strain>
    </source>
</reference>
<dbReference type="KEGG" id="bpla:bpln_2g18350"/>
<comment type="cofactor">
    <cofactor evidence="1">
        <name>Zn(2+)</name>
        <dbReference type="ChEBI" id="CHEBI:29105"/>
    </cofactor>
</comment>
<evidence type="ECO:0000256" key="2">
    <source>
        <dbReference type="ARBA" id="ARBA00007749"/>
    </source>
</evidence>
<dbReference type="InterPro" id="IPR051013">
    <property type="entry name" value="MBL_superfamily_lactonases"/>
</dbReference>
<feature type="domain" description="Metallo-beta-lactamase" evidence="6">
    <location>
        <begin position="41"/>
        <end position="241"/>
    </location>
</feature>
<dbReference type="Pfam" id="PF00753">
    <property type="entry name" value="Lactamase_B"/>
    <property type="match status" value="1"/>
</dbReference>
<dbReference type="InterPro" id="IPR001279">
    <property type="entry name" value="Metallo-B-lactamas"/>
</dbReference>
<dbReference type="InterPro" id="IPR036866">
    <property type="entry name" value="RibonucZ/Hydroxyglut_hydro"/>
</dbReference>
<evidence type="ECO:0000256" key="5">
    <source>
        <dbReference type="ARBA" id="ARBA00022833"/>
    </source>
</evidence>
<dbReference type="CDD" id="cd07729">
    <property type="entry name" value="AHL_lactonase_MBL-fold"/>
    <property type="match status" value="1"/>
</dbReference>
<dbReference type="GO" id="GO:0016787">
    <property type="term" value="F:hydrolase activity"/>
    <property type="evidence" value="ECO:0007669"/>
    <property type="project" value="UniProtKB-KW"/>
</dbReference>
<dbReference type="GO" id="GO:0046872">
    <property type="term" value="F:metal ion binding"/>
    <property type="evidence" value="ECO:0007669"/>
    <property type="project" value="UniProtKB-KW"/>
</dbReference>
<dbReference type="EMBL" id="CP002581">
    <property type="protein sequence ID" value="AJK49833.1"/>
    <property type="molecule type" value="Genomic_DNA"/>
</dbReference>
<accession>A0A0B6S2G7</accession>
<dbReference type="RefSeq" id="WP_042628207.1">
    <property type="nucleotide sequence ID" value="NZ_BSTO01000021.1"/>
</dbReference>
<dbReference type="HOGENOM" id="CLU_030571_3_3_4"/>
<evidence type="ECO:0000256" key="1">
    <source>
        <dbReference type="ARBA" id="ARBA00001947"/>
    </source>
</evidence>
<sequence length="283" mass="31641">MISPLAPNHEVFALRYAVQPDRTARENYLFYDGHDGPMPQDYFIWAIRDGQRVIVVDTGFTSEMAARRHRVFLRSPGAALERVGIDAAKVSDVVITHMHYDHAGNFDLFSNARFHVQDLEMQYCTGRCMCHELLRRPFERQDVIAAVRHLYDGRLVFHDGDAELAPGVSLHLIGGHTLGQQVVRVSTRRGHLVIASDGAHYWANIRERRPFPLVADVARMLEGYARIDALADGPDHVIPGHDPAVLSTFPRWPGDPDTALLHEPPLAGQAAVERQPTLAGEPV</sequence>
<gene>
    <name evidence="7" type="ORF">BGL_2c17660</name>
</gene>
<evidence type="ECO:0000259" key="6">
    <source>
        <dbReference type="SMART" id="SM00849"/>
    </source>
</evidence>
<keyword evidence="4 7" id="KW-0378">Hydrolase</keyword>
<dbReference type="Gene3D" id="3.60.15.10">
    <property type="entry name" value="Ribonuclease Z/Hydroxyacylglutathione hydrolase-like"/>
    <property type="match status" value="1"/>
</dbReference>
<dbReference type="PANTHER" id="PTHR42978:SF7">
    <property type="entry name" value="METALLO-HYDROLASE RV2300C-RELATED"/>
    <property type="match status" value="1"/>
</dbReference>
<evidence type="ECO:0000313" key="7">
    <source>
        <dbReference type="EMBL" id="AJK49833.1"/>
    </source>
</evidence>
<reference evidence="7 8" key="2">
    <citation type="journal article" date="2016" name="Appl. Microbiol. Biotechnol.">
        <title>Mutations improving production and secretion of extracellular lipase by Burkholderia glumae PG1.</title>
        <authorList>
            <person name="Knapp A."/>
            <person name="Voget S."/>
            <person name="Gao R."/>
            <person name="Zaburannyi N."/>
            <person name="Krysciak D."/>
            <person name="Breuer M."/>
            <person name="Hauer B."/>
            <person name="Streit W.R."/>
            <person name="Muller R."/>
            <person name="Daniel R."/>
            <person name="Jaeger K.E."/>
        </authorList>
    </citation>
    <scope>NUCLEOTIDE SEQUENCE [LARGE SCALE GENOMIC DNA]</scope>
    <source>
        <strain evidence="7 8">PG1</strain>
    </source>
</reference>
<dbReference type="SUPFAM" id="SSF56281">
    <property type="entry name" value="Metallo-hydrolase/oxidoreductase"/>
    <property type="match status" value="1"/>
</dbReference>
<evidence type="ECO:0000256" key="3">
    <source>
        <dbReference type="ARBA" id="ARBA00022723"/>
    </source>
</evidence>
<keyword evidence="5" id="KW-0862">Zinc</keyword>
<proteinExistence type="inferred from homology"/>
<keyword evidence="8" id="KW-1185">Reference proteome</keyword>
<organism evidence="7 8">
    <name type="scientific">Burkholderia plantarii</name>
    <dbReference type="NCBI Taxonomy" id="41899"/>
    <lineage>
        <taxon>Bacteria</taxon>
        <taxon>Pseudomonadati</taxon>
        <taxon>Pseudomonadota</taxon>
        <taxon>Betaproteobacteria</taxon>
        <taxon>Burkholderiales</taxon>
        <taxon>Burkholderiaceae</taxon>
        <taxon>Burkholderia</taxon>
    </lineage>
</organism>
<dbReference type="AlphaFoldDB" id="A0A0B6S2G7"/>
<comment type="similarity">
    <text evidence="2">Belongs to the metallo-beta-lactamase superfamily.</text>
</comment>
<dbReference type="SMART" id="SM00849">
    <property type="entry name" value="Lactamase_B"/>
    <property type="match status" value="1"/>
</dbReference>
<dbReference type="PANTHER" id="PTHR42978">
    <property type="entry name" value="QUORUM-QUENCHING LACTONASE YTNP-RELATED-RELATED"/>
    <property type="match status" value="1"/>
</dbReference>
<protein>
    <submittedName>
        <fullName evidence="7">Metallo-hydrolase/oxidoreductase superfamily</fullName>
    </submittedName>
</protein>
<evidence type="ECO:0000256" key="4">
    <source>
        <dbReference type="ARBA" id="ARBA00022801"/>
    </source>
</evidence>
<evidence type="ECO:0000313" key="8">
    <source>
        <dbReference type="Proteomes" id="UP000031838"/>
    </source>
</evidence>
<keyword evidence="3" id="KW-0479">Metal-binding</keyword>
<dbReference type="Proteomes" id="UP000031838">
    <property type="component" value="Chromosome 2"/>
</dbReference>
<name>A0A0B6S2G7_BURPL</name>
<dbReference type="KEGG" id="bgp:BGL_2c17660"/>